<proteinExistence type="predicted"/>
<dbReference type="SUPFAM" id="SSF47413">
    <property type="entry name" value="lambda repressor-like DNA-binding domains"/>
    <property type="match status" value="1"/>
</dbReference>
<evidence type="ECO:0000313" key="3">
    <source>
        <dbReference type="EMBL" id="GEL94497.1"/>
    </source>
</evidence>
<dbReference type="GO" id="GO:0003677">
    <property type="term" value="F:DNA binding"/>
    <property type="evidence" value="ECO:0007669"/>
    <property type="project" value="InterPro"/>
</dbReference>
<accession>A0A511J930</accession>
<dbReference type="InterPro" id="IPR010982">
    <property type="entry name" value="Lambda_DNA-bd_dom_sf"/>
</dbReference>
<dbReference type="SMART" id="SM00530">
    <property type="entry name" value="HTH_XRE"/>
    <property type="match status" value="1"/>
</dbReference>
<dbReference type="Pfam" id="PF13560">
    <property type="entry name" value="HTH_31"/>
    <property type="match status" value="1"/>
</dbReference>
<evidence type="ECO:0000259" key="2">
    <source>
        <dbReference type="PROSITE" id="PS50943"/>
    </source>
</evidence>
<dbReference type="RefSeq" id="WP_222593147.1">
    <property type="nucleotide sequence ID" value="NZ_BJWG01000004.1"/>
</dbReference>
<comment type="caution">
    <text evidence="3">The sequence shown here is derived from an EMBL/GenBank/DDBJ whole genome shotgun (WGS) entry which is preliminary data.</text>
</comment>
<dbReference type="Proteomes" id="UP000321720">
    <property type="component" value="Unassembled WGS sequence"/>
</dbReference>
<dbReference type="Gene3D" id="1.10.260.40">
    <property type="entry name" value="lambda repressor-like DNA-binding domains"/>
    <property type="match status" value="1"/>
</dbReference>
<sequence>MPWTEQIARELGSRIRERRAAEGLSQETLAHRAGITKNQVQLIEAGRGSAREGGPASNPRVRTLFGIADALHVTPDRLLSGLSAAGDQGEPDQDGDATGHGP</sequence>
<evidence type="ECO:0000313" key="4">
    <source>
        <dbReference type="Proteomes" id="UP000321720"/>
    </source>
</evidence>
<protein>
    <recommendedName>
        <fullName evidence="2">HTH cro/C1-type domain-containing protein</fullName>
    </recommendedName>
</protein>
<feature type="region of interest" description="Disordered" evidence="1">
    <location>
        <begin position="79"/>
        <end position="102"/>
    </location>
</feature>
<dbReference type="EMBL" id="BJWG01000004">
    <property type="protein sequence ID" value="GEL94497.1"/>
    <property type="molecule type" value="Genomic_DNA"/>
</dbReference>
<keyword evidence="4" id="KW-1185">Reference proteome</keyword>
<feature type="domain" description="HTH cro/C1-type" evidence="2">
    <location>
        <begin position="15"/>
        <end position="78"/>
    </location>
</feature>
<dbReference type="InterPro" id="IPR001387">
    <property type="entry name" value="Cro/C1-type_HTH"/>
</dbReference>
<gene>
    <name evidence="3" type="ORF">CCO02nite_11550</name>
</gene>
<dbReference type="CDD" id="cd00093">
    <property type="entry name" value="HTH_XRE"/>
    <property type="match status" value="1"/>
</dbReference>
<evidence type="ECO:0000256" key="1">
    <source>
        <dbReference type="SAM" id="MobiDB-lite"/>
    </source>
</evidence>
<reference evidence="3 4" key="1">
    <citation type="submission" date="2019-07" db="EMBL/GenBank/DDBJ databases">
        <title>Whole genome shotgun sequence of Cellulomonas composti NBRC 100758.</title>
        <authorList>
            <person name="Hosoyama A."/>
            <person name="Uohara A."/>
            <person name="Ohji S."/>
            <person name="Ichikawa N."/>
        </authorList>
    </citation>
    <scope>NUCLEOTIDE SEQUENCE [LARGE SCALE GENOMIC DNA]</scope>
    <source>
        <strain evidence="3 4">NBRC 100758</strain>
    </source>
</reference>
<dbReference type="AlphaFoldDB" id="A0A511J930"/>
<name>A0A511J930_9CELL</name>
<organism evidence="3 4">
    <name type="scientific">Cellulomonas composti</name>
    <dbReference type="NCBI Taxonomy" id="266130"/>
    <lineage>
        <taxon>Bacteria</taxon>
        <taxon>Bacillati</taxon>
        <taxon>Actinomycetota</taxon>
        <taxon>Actinomycetes</taxon>
        <taxon>Micrococcales</taxon>
        <taxon>Cellulomonadaceae</taxon>
        <taxon>Cellulomonas</taxon>
    </lineage>
</organism>
<dbReference type="PROSITE" id="PS50943">
    <property type="entry name" value="HTH_CROC1"/>
    <property type="match status" value="1"/>
</dbReference>